<evidence type="ECO:0000313" key="1">
    <source>
        <dbReference type="EMBL" id="GGI82437.1"/>
    </source>
</evidence>
<dbReference type="EMBL" id="BMOB01000003">
    <property type="protein sequence ID" value="GGI82437.1"/>
    <property type="molecule type" value="Genomic_DNA"/>
</dbReference>
<dbReference type="CDD" id="cd12869">
    <property type="entry name" value="MqsR"/>
    <property type="match status" value="1"/>
</dbReference>
<dbReference type="RefSeq" id="WP_131776187.1">
    <property type="nucleotide sequence ID" value="NZ_BMOB01000003.1"/>
</dbReference>
<gene>
    <name evidence="1" type="primary">mqsR</name>
    <name evidence="1" type="ORF">GCM10007966_08790</name>
</gene>
<dbReference type="GO" id="GO:0044010">
    <property type="term" value="P:single-species biofilm formation"/>
    <property type="evidence" value="ECO:0007669"/>
    <property type="project" value="InterPro"/>
</dbReference>
<keyword evidence="2" id="KW-1185">Reference proteome</keyword>
<organism evidence="1 2">
    <name type="scientific">Legionella impletisoli</name>
    <dbReference type="NCBI Taxonomy" id="343510"/>
    <lineage>
        <taxon>Bacteria</taxon>
        <taxon>Pseudomonadati</taxon>
        <taxon>Pseudomonadota</taxon>
        <taxon>Gammaproteobacteria</taxon>
        <taxon>Legionellales</taxon>
        <taxon>Legionellaceae</taxon>
        <taxon>Legionella</taxon>
    </lineage>
</organism>
<comment type="caution">
    <text evidence="1">The sequence shown here is derived from an EMBL/GenBank/DDBJ whole genome shotgun (WGS) entry which is preliminary data.</text>
</comment>
<dbReference type="InterPro" id="IPR031451">
    <property type="entry name" value="MqsR_toxin"/>
</dbReference>
<accession>A0A917JUB2</accession>
<protein>
    <submittedName>
        <fullName evidence="1">mRNA interferase MqsR</fullName>
    </submittedName>
</protein>
<dbReference type="Proteomes" id="UP000630149">
    <property type="component" value="Unassembled WGS sequence"/>
</dbReference>
<sequence>MNESKAPTYHLNDIKKAFNSANKLRMTVSAKQGQILLGFSDEDVVNAIQNLDWLDFYKSMAPRKPGFTAWQDVYKSHFKGVDLYIKFQVGQSGELILSFKEK</sequence>
<dbReference type="GO" id="GO:0009372">
    <property type="term" value="P:quorum sensing"/>
    <property type="evidence" value="ECO:0007669"/>
    <property type="project" value="InterPro"/>
</dbReference>
<dbReference type="Pfam" id="PF15723">
    <property type="entry name" value="MqsR_toxin"/>
    <property type="match status" value="1"/>
</dbReference>
<reference evidence="1" key="1">
    <citation type="journal article" date="2014" name="Int. J. Syst. Evol. Microbiol.">
        <title>Complete genome sequence of Corynebacterium casei LMG S-19264T (=DSM 44701T), isolated from a smear-ripened cheese.</title>
        <authorList>
            <consortium name="US DOE Joint Genome Institute (JGI-PGF)"/>
            <person name="Walter F."/>
            <person name="Albersmeier A."/>
            <person name="Kalinowski J."/>
            <person name="Ruckert C."/>
        </authorList>
    </citation>
    <scope>NUCLEOTIDE SEQUENCE</scope>
    <source>
        <strain evidence="1">JCM 13919</strain>
    </source>
</reference>
<proteinExistence type="predicted"/>
<dbReference type="GO" id="GO:0017148">
    <property type="term" value="P:negative regulation of translation"/>
    <property type="evidence" value="ECO:0007669"/>
    <property type="project" value="InterPro"/>
</dbReference>
<dbReference type="AlphaFoldDB" id="A0A917JUB2"/>
<dbReference type="InterPro" id="IPR038493">
    <property type="entry name" value="MqsR_sf"/>
</dbReference>
<name>A0A917JUB2_9GAMM</name>
<evidence type="ECO:0000313" key="2">
    <source>
        <dbReference type="Proteomes" id="UP000630149"/>
    </source>
</evidence>
<dbReference type="OrthoDB" id="5637948at2"/>
<reference evidence="1" key="2">
    <citation type="submission" date="2020-09" db="EMBL/GenBank/DDBJ databases">
        <authorList>
            <person name="Sun Q."/>
            <person name="Ohkuma M."/>
        </authorList>
    </citation>
    <scope>NUCLEOTIDE SEQUENCE</scope>
    <source>
        <strain evidence="1">JCM 13919</strain>
    </source>
</reference>
<dbReference type="Gene3D" id="3.30.2310.40">
    <property type="match status" value="1"/>
</dbReference>